<feature type="signal peptide" evidence="2">
    <location>
        <begin position="1"/>
        <end position="34"/>
    </location>
</feature>
<keyword evidence="2" id="KW-0732">Signal</keyword>
<dbReference type="RefSeq" id="WP_331847401.1">
    <property type="nucleotide sequence ID" value="NZ_JAZHPZ010000007.1"/>
</dbReference>
<evidence type="ECO:0000256" key="2">
    <source>
        <dbReference type="SAM" id="SignalP"/>
    </source>
</evidence>
<accession>A0ABU7VTU9</accession>
<sequence>MKFLKGFTIAMAITLSVVAAAMLLLVLAVRISPAADNNAIKTEAAANAAEQSGGKANNETADTGANEAKGDTPSEDSQGAAKTTASPPEEDSETRAGSNEEGANASVAESYEPAAVDSAGLIGEPTTFNYSVNSADGVKLTWIAQNLTGKTINYYTVKISTFNPVGDPSYDQLTGESSFSVKYVGPVEPDDELLVFDLFTYQGALETIRIDEIVLQYNDGSEVTVNYGYQTSDDSGL</sequence>
<evidence type="ECO:0000313" key="3">
    <source>
        <dbReference type="EMBL" id="MEF2967178.1"/>
    </source>
</evidence>
<reference evidence="3 4" key="1">
    <citation type="submission" date="2024-02" db="EMBL/GenBank/DDBJ databases">
        <title>A nitrogen-fixing paenibacillus bacterium.</title>
        <authorList>
            <person name="Zhang W.L."/>
            <person name="Chen S.F."/>
        </authorList>
    </citation>
    <scope>NUCLEOTIDE SEQUENCE [LARGE SCALE GENOMIC DNA]</scope>
    <source>
        <strain evidence="3 4">M1</strain>
    </source>
</reference>
<keyword evidence="4" id="KW-1185">Reference proteome</keyword>
<gene>
    <name evidence="3" type="ORF">V3851_15175</name>
</gene>
<feature type="compositionally biased region" description="Polar residues" evidence="1">
    <location>
        <begin position="54"/>
        <end position="63"/>
    </location>
</feature>
<proteinExistence type="predicted"/>
<comment type="caution">
    <text evidence="3">The sequence shown here is derived from an EMBL/GenBank/DDBJ whole genome shotgun (WGS) entry which is preliminary data.</text>
</comment>
<feature type="compositionally biased region" description="Polar residues" evidence="1">
    <location>
        <begin position="75"/>
        <end position="86"/>
    </location>
</feature>
<protein>
    <submittedName>
        <fullName evidence="3">Uncharacterized protein</fullName>
    </submittedName>
</protein>
<evidence type="ECO:0000313" key="4">
    <source>
        <dbReference type="Proteomes" id="UP001306950"/>
    </source>
</evidence>
<name>A0ABU7VTU9_9BACL</name>
<feature type="region of interest" description="Disordered" evidence="1">
    <location>
        <begin position="48"/>
        <end position="106"/>
    </location>
</feature>
<dbReference type="EMBL" id="JAZHPZ010000007">
    <property type="protein sequence ID" value="MEF2967178.1"/>
    <property type="molecule type" value="Genomic_DNA"/>
</dbReference>
<feature type="chain" id="PRO_5045137342" evidence="2">
    <location>
        <begin position="35"/>
        <end position="237"/>
    </location>
</feature>
<evidence type="ECO:0000256" key="1">
    <source>
        <dbReference type="SAM" id="MobiDB-lite"/>
    </source>
</evidence>
<dbReference type="Proteomes" id="UP001306950">
    <property type="component" value="Unassembled WGS sequence"/>
</dbReference>
<organism evidence="3 4">
    <name type="scientific">Paenibacillus haidiansis</name>
    <dbReference type="NCBI Taxonomy" id="1574488"/>
    <lineage>
        <taxon>Bacteria</taxon>
        <taxon>Bacillati</taxon>
        <taxon>Bacillota</taxon>
        <taxon>Bacilli</taxon>
        <taxon>Bacillales</taxon>
        <taxon>Paenibacillaceae</taxon>
        <taxon>Paenibacillus</taxon>
    </lineage>
</organism>